<accession>A0A6J6IEJ5</accession>
<protein>
    <submittedName>
        <fullName evidence="3">Unannotated protein</fullName>
    </submittedName>
</protein>
<evidence type="ECO:0000256" key="1">
    <source>
        <dbReference type="SAM" id="Phobius"/>
    </source>
</evidence>
<keyword evidence="1" id="KW-1133">Transmembrane helix</keyword>
<dbReference type="EMBL" id="CAEZUP010000121">
    <property type="protein sequence ID" value="CAB4623167.1"/>
    <property type="molecule type" value="Genomic_DNA"/>
</dbReference>
<feature type="domain" description="LysM" evidence="2">
    <location>
        <begin position="103"/>
        <end position="150"/>
    </location>
</feature>
<dbReference type="InterPro" id="IPR036779">
    <property type="entry name" value="LysM_dom_sf"/>
</dbReference>
<keyword evidence="1" id="KW-0472">Membrane</keyword>
<dbReference type="Pfam" id="PF01476">
    <property type="entry name" value="LysM"/>
    <property type="match status" value="1"/>
</dbReference>
<dbReference type="AlphaFoldDB" id="A0A6J6IEJ5"/>
<dbReference type="InterPro" id="IPR018392">
    <property type="entry name" value="LysM"/>
</dbReference>
<reference evidence="3" key="1">
    <citation type="submission" date="2020-05" db="EMBL/GenBank/DDBJ databases">
        <authorList>
            <person name="Chiriac C."/>
            <person name="Salcher M."/>
            <person name="Ghai R."/>
            <person name="Kavagutti S V."/>
        </authorList>
    </citation>
    <scope>NUCLEOTIDE SEQUENCE</scope>
</reference>
<evidence type="ECO:0000313" key="3">
    <source>
        <dbReference type="EMBL" id="CAB4623167.1"/>
    </source>
</evidence>
<proteinExistence type="predicted"/>
<evidence type="ECO:0000259" key="2">
    <source>
        <dbReference type="PROSITE" id="PS51782"/>
    </source>
</evidence>
<sequence length="155" mass="15565">MAAILNPSTIPAPWNLESERPLRPQLRLVAPHVAGPQAADRHAAVRRPLVSIAGGLGLALLVSLAVLGVLNLLGADAAASGPVSTAAATHPAGAGAHTSSAPVEVVVQPGDTLWSIARRLQPSGDVRQLVDRLASRAGGAAVASGQRLDITGLGN</sequence>
<organism evidence="3">
    <name type="scientific">freshwater metagenome</name>
    <dbReference type="NCBI Taxonomy" id="449393"/>
    <lineage>
        <taxon>unclassified sequences</taxon>
        <taxon>metagenomes</taxon>
        <taxon>ecological metagenomes</taxon>
    </lineage>
</organism>
<gene>
    <name evidence="3" type="ORF">UFOPK1835_01959</name>
</gene>
<feature type="transmembrane region" description="Helical" evidence="1">
    <location>
        <begin position="49"/>
        <end position="73"/>
    </location>
</feature>
<name>A0A6J6IEJ5_9ZZZZ</name>
<dbReference type="PROSITE" id="PS51782">
    <property type="entry name" value="LYSM"/>
    <property type="match status" value="1"/>
</dbReference>
<keyword evidence="1" id="KW-0812">Transmembrane</keyword>
<dbReference type="CDD" id="cd00118">
    <property type="entry name" value="LysM"/>
    <property type="match status" value="1"/>
</dbReference>
<dbReference type="Gene3D" id="3.10.350.10">
    <property type="entry name" value="LysM domain"/>
    <property type="match status" value="1"/>
</dbReference>